<evidence type="ECO:0000313" key="5">
    <source>
        <dbReference type="Proteomes" id="UP001248709"/>
    </source>
</evidence>
<comment type="caution">
    <text evidence="4">The sequence shown here is derived from an EMBL/GenBank/DDBJ whole genome shotgun (WGS) entry which is preliminary data.</text>
</comment>
<evidence type="ECO:0000256" key="2">
    <source>
        <dbReference type="SAM" id="SignalP"/>
    </source>
</evidence>
<evidence type="ECO:0000259" key="3">
    <source>
        <dbReference type="PROSITE" id="PS51352"/>
    </source>
</evidence>
<keyword evidence="2" id="KW-0732">Signal</keyword>
<dbReference type="InterPro" id="IPR013766">
    <property type="entry name" value="Thioredoxin_domain"/>
</dbReference>
<dbReference type="PANTHER" id="PTHR42852:SF13">
    <property type="entry name" value="PROTEIN DIPZ"/>
    <property type="match status" value="1"/>
</dbReference>
<dbReference type="Pfam" id="PF00578">
    <property type="entry name" value="AhpC-TSA"/>
    <property type="match status" value="1"/>
</dbReference>
<protein>
    <submittedName>
        <fullName evidence="4">Peroxiredoxin</fullName>
    </submittedName>
</protein>
<dbReference type="PANTHER" id="PTHR42852">
    <property type="entry name" value="THIOL:DISULFIDE INTERCHANGE PROTEIN DSBE"/>
    <property type="match status" value="1"/>
</dbReference>
<dbReference type="SUPFAM" id="SSF52833">
    <property type="entry name" value="Thioredoxin-like"/>
    <property type="match status" value="1"/>
</dbReference>
<dbReference type="PROSITE" id="PS51352">
    <property type="entry name" value="THIOREDOXIN_2"/>
    <property type="match status" value="1"/>
</dbReference>
<feature type="domain" description="Thioredoxin" evidence="3">
    <location>
        <begin position="54"/>
        <end position="190"/>
    </location>
</feature>
<accession>A0ABU3HBB9</accession>
<proteinExistence type="predicted"/>
<organism evidence="4 5">
    <name type="scientific">Paenibacillus forsythiae</name>
    <dbReference type="NCBI Taxonomy" id="365616"/>
    <lineage>
        <taxon>Bacteria</taxon>
        <taxon>Bacillati</taxon>
        <taxon>Bacillota</taxon>
        <taxon>Bacilli</taxon>
        <taxon>Bacillales</taxon>
        <taxon>Paenibacillaceae</taxon>
        <taxon>Paenibacillus</taxon>
    </lineage>
</organism>
<feature type="signal peptide" evidence="2">
    <location>
        <begin position="1"/>
        <end position="28"/>
    </location>
</feature>
<gene>
    <name evidence="4" type="ORF">J2Z22_003666</name>
</gene>
<dbReference type="RefSeq" id="WP_025699762.1">
    <property type="nucleotide sequence ID" value="NZ_JAUSUY010000017.1"/>
</dbReference>
<evidence type="ECO:0000256" key="1">
    <source>
        <dbReference type="ARBA" id="ARBA00023157"/>
    </source>
</evidence>
<dbReference type="EMBL" id="JAUSUY010000017">
    <property type="protein sequence ID" value="MDT3428076.1"/>
    <property type="molecule type" value="Genomic_DNA"/>
</dbReference>
<dbReference type="Gene3D" id="3.40.30.10">
    <property type="entry name" value="Glutaredoxin"/>
    <property type="match status" value="1"/>
</dbReference>
<dbReference type="InterPro" id="IPR036249">
    <property type="entry name" value="Thioredoxin-like_sf"/>
</dbReference>
<sequence length="190" mass="20473">MKKKLWLWTALLAILLAGSAFVYSRAQAVPETPLSGSVPIELLKAASGYAGPAKSGKLKAPDFTLPDLSGRQVSLADYKGKIVVLNFWTTWCSVCKKEMPELDEASSILMKKGEVVLLAVNTGEAPETVKQYMKDNAYSLPVLLDPDSSLFKKYGLRGYPTTVVINRDGTVYGGVEGAITADSLLKLGDL</sequence>
<feature type="chain" id="PRO_5046157796" evidence="2">
    <location>
        <begin position="29"/>
        <end position="190"/>
    </location>
</feature>
<dbReference type="Proteomes" id="UP001248709">
    <property type="component" value="Unassembled WGS sequence"/>
</dbReference>
<evidence type="ECO:0000313" key="4">
    <source>
        <dbReference type="EMBL" id="MDT3428076.1"/>
    </source>
</evidence>
<keyword evidence="5" id="KW-1185">Reference proteome</keyword>
<dbReference type="CDD" id="cd02966">
    <property type="entry name" value="TlpA_like_family"/>
    <property type="match status" value="1"/>
</dbReference>
<name>A0ABU3HBB9_9BACL</name>
<reference evidence="4 5" key="1">
    <citation type="submission" date="2023-07" db="EMBL/GenBank/DDBJ databases">
        <title>Genomic Encyclopedia of Type Strains, Phase IV (KMG-IV): sequencing the most valuable type-strain genomes for metagenomic binning, comparative biology and taxonomic classification.</title>
        <authorList>
            <person name="Goeker M."/>
        </authorList>
    </citation>
    <scope>NUCLEOTIDE SEQUENCE [LARGE SCALE GENOMIC DNA]</scope>
    <source>
        <strain evidence="4 5">T98</strain>
    </source>
</reference>
<dbReference type="InterPro" id="IPR000866">
    <property type="entry name" value="AhpC/TSA"/>
</dbReference>
<keyword evidence="1" id="KW-1015">Disulfide bond</keyword>
<dbReference type="InterPro" id="IPR050553">
    <property type="entry name" value="Thioredoxin_ResA/DsbE_sf"/>
</dbReference>